<evidence type="ECO:0000313" key="1">
    <source>
        <dbReference type="EMBL" id="SEP26571.1"/>
    </source>
</evidence>
<proteinExistence type="predicted"/>
<reference evidence="2" key="1">
    <citation type="submission" date="2016-10" db="EMBL/GenBank/DDBJ databases">
        <authorList>
            <person name="Varghese N."/>
            <person name="Submissions S."/>
        </authorList>
    </citation>
    <scope>NUCLEOTIDE SEQUENCE [LARGE SCALE GENOMIC DNA]</scope>
    <source>
        <strain evidence="2">CGMCC 1.10121</strain>
    </source>
</reference>
<dbReference type="OrthoDB" id="182537at2157"/>
<dbReference type="SUPFAM" id="SSF69279">
    <property type="entry name" value="Phage tail proteins"/>
    <property type="match status" value="1"/>
</dbReference>
<name>A0A1H8WG15_9EURY</name>
<protein>
    <recommendedName>
        <fullName evidence="3">Phage protein D</fullName>
    </recommendedName>
</protein>
<accession>A0A1H8WG15</accession>
<dbReference type="Proteomes" id="UP000199126">
    <property type="component" value="Unassembled WGS sequence"/>
</dbReference>
<gene>
    <name evidence="1" type="ORF">SAMN04487948_12920</name>
</gene>
<dbReference type="AlphaFoldDB" id="A0A1H8WG15"/>
<dbReference type="RefSeq" id="WP_089827834.1">
    <property type="nucleotide sequence ID" value="NZ_FODV01000029.1"/>
</dbReference>
<sequence length="371" mass="41736">MQYEEARAQYGDFYRPQFRLVVGPPGSRRIVREYDGVVSGLKVDATLDGADQFSFTLVDAFDLEQRRFVETVWQLFDRQTPIRIELGYDSQFVPVLHGQIQSIQPEFPSGSLPTLAVSGYDRLHELTKQTGETDFRDMNMVEIVASVVERYGFTPTQQNLVAGPLDLDRFRKLERSNDDYEFLRTRANRYNFELFTRVDPIGSETATEVEYKNRLYFRPSADDASNASGLLTLLYGESLHSFSLTSNEANQLPGVVLRYTDRRQGLDITKEAPRGADPDAPGMKEIHTPVTSAAEGQLVAEAEYDRLRQERVTGNGTVVGLPNLRIGELLELGGLGRFDGTYYVTGVTHRIDQSGYTTDFRVRLAEGGAES</sequence>
<organism evidence="1 2">
    <name type="scientific">Halogranum amylolyticum</name>
    <dbReference type="NCBI Taxonomy" id="660520"/>
    <lineage>
        <taxon>Archaea</taxon>
        <taxon>Methanobacteriati</taxon>
        <taxon>Methanobacteriota</taxon>
        <taxon>Stenosarchaea group</taxon>
        <taxon>Halobacteria</taxon>
        <taxon>Halobacteriales</taxon>
        <taxon>Haloferacaceae</taxon>
    </lineage>
</organism>
<dbReference type="EMBL" id="FODV01000029">
    <property type="protein sequence ID" value="SEP26571.1"/>
    <property type="molecule type" value="Genomic_DNA"/>
</dbReference>
<keyword evidence="2" id="KW-1185">Reference proteome</keyword>
<evidence type="ECO:0000313" key="2">
    <source>
        <dbReference type="Proteomes" id="UP000199126"/>
    </source>
</evidence>
<evidence type="ECO:0008006" key="3">
    <source>
        <dbReference type="Google" id="ProtNLM"/>
    </source>
</evidence>